<dbReference type="RefSeq" id="WP_067484683.1">
    <property type="nucleotide sequence ID" value="NZ_JBHXPO010000004.1"/>
</dbReference>
<name>A0A4R6PWY5_NOCIG</name>
<organism evidence="1 2">
    <name type="scientific">Nocardia ignorata</name>
    <dbReference type="NCBI Taxonomy" id="145285"/>
    <lineage>
        <taxon>Bacteria</taxon>
        <taxon>Bacillati</taxon>
        <taxon>Actinomycetota</taxon>
        <taxon>Actinomycetes</taxon>
        <taxon>Mycobacteriales</taxon>
        <taxon>Nocardiaceae</taxon>
        <taxon>Nocardia</taxon>
    </lineage>
</organism>
<protein>
    <recommendedName>
        <fullName evidence="3">Excreted virulence factor EspC (Type VII ESX diderm)</fullName>
    </recommendedName>
</protein>
<evidence type="ECO:0000313" key="2">
    <source>
        <dbReference type="Proteomes" id="UP000295087"/>
    </source>
</evidence>
<evidence type="ECO:0008006" key="3">
    <source>
        <dbReference type="Google" id="ProtNLM"/>
    </source>
</evidence>
<dbReference type="Proteomes" id="UP000295087">
    <property type="component" value="Unassembled WGS sequence"/>
</dbReference>
<sequence>MAGYFQVDIDVLASTVQSLKNSEQVLGDAMKALESAGDGDIGTTGLNDAAANFQRSWKFGIERIIEAAATTAEGVSKCHDAYVSADSAFATALDQATQVIDAQGTADGNATGVPR</sequence>
<dbReference type="InterPro" id="IPR036689">
    <property type="entry name" value="ESAT-6-like_sf"/>
</dbReference>
<comment type="caution">
    <text evidence="1">The sequence shown here is derived from an EMBL/GenBank/DDBJ whole genome shotgun (WGS) entry which is preliminary data.</text>
</comment>
<proteinExistence type="predicted"/>
<dbReference type="AlphaFoldDB" id="A0A4R6PWY5"/>
<dbReference type="SUPFAM" id="SSF140453">
    <property type="entry name" value="EsxAB dimer-like"/>
    <property type="match status" value="1"/>
</dbReference>
<evidence type="ECO:0000313" key="1">
    <source>
        <dbReference type="EMBL" id="TDP42897.1"/>
    </source>
</evidence>
<keyword evidence="2" id="KW-1185">Reference proteome</keyword>
<reference evidence="1 2" key="1">
    <citation type="submission" date="2019-03" db="EMBL/GenBank/DDBJ databases">
        <title>Genomic Encyclopedia of Type Strains, Phase IV (KMG-IV): sequencing the most valuable type-strain genomes for metagenomic binning, comparative biology and taxonomic classification.</title>
        <authorList>
            <person name="Goeker M."/>
        </authorList>
    </citation>
    <scope>NUCLEOTIDE SEQUENCE [LARGE SCALE GENOMIC DNA]</scope>
    <source>
        <strain evidence="1 2">DSM 44496</strain>
    </source>
</reference>
<dbReference type="EMBL" id="SNXK01000001">
    <property type="protein sequence ID" value="TDP42897.1"/>
    <property type="molecule type" value="Genomic_DNA"/>
</dbReference>
<gene>
    <name evidence="1" type="ORF">DFR75_1012015</name>
</gene>
<accession>A0A4R6PWY5</accession>